<evidence type="ECO:0000259" key="10">
    <source>
        <dbReference type="Pfam" id="PF09177"/>
    </source>
</evidence>
<keyword evidence="3 9" id="KW-0812">Transmembrane</keyword>
<evidence type="ECO:0000256" key="6">
    <source>
        <dbReference type="ARBA" id="ARBA00023034"/>
    </source>
</evidence>
<dbReference type="InterPro" id="IPR015260">
    <property type="entry name" value="Syntaxin-6/10/61_N"/>
</dbReference>
<dbReference type="Gramene" id="Psat5g038280.2">
    <property type="protein sequence ID" value="Psat5g038280.2.cds"/>
    <property type="gene ID" value="Psat5g038280"/>
</dbReference>
<keyword evidence="6" id="KW-0333">Golgi apparatus</keyword>
<dbReference type="PANTHER" id="PTHR34949:SF12">
    <property type="entry name" value="SYNTAXIN 6, AMINO-TERMINAL PROTEIN"/>
    <property type="match status" value="1"/>
</dbReference>
<sequence length="336" mass="37680">MASIFDRWEKDPFFNAAEEVQESADRVESTYRIWIHAMKDASSPWNSDELRRDLLTAMGTAKWQLDEFQRAVKSSYRKSSSDDARNRHQDFVAAIEAKISKVENLLQLHESVPLGSKVSLPWVSLDEGERNELASFLSGMPLSPSGGKPPLRFTGRDTVNPKLGDTDSVRAAVEVEEKPYGHRRVASAGADISSWKIAVLDNVQQSTSSNDSSGPTPMHKVASVSGFFSSVESISKWPKNGYRKLKAMDSHQETDNALLLPSTECNGVINDCNEKSKICLHSCDGCYNKPLHGWYGALQRQLQRSQYQMQYNRPVQIAVWIVIILCFIVLIAFYAM</sequence>
<keyword evidence="5 9" id="KW-1133">Transmembrane helix</keyword>
<dbReference type="SUPFAM" id="SSF47661">
    <property type="entry name" value="t-snare proteins"/>
    <property type="match status" value="1"/>
</dbReference>
<dbReference type="AlphaFoldDB" id="A0A9D4WM10"/>
<dbReference type="Gramene" id="Psat05G0138700-T1">
    <property type="protein sequence ID" value="KAI5404217.1"/>
    <property type="gene ID" value="KIW84_051387"/>
</dbReference>
<dbReference type="GO" id="GO:0016020">
    <property type="term" value="C:membrane"/>
    <property type="evidence" value="ECO:0007669"/>
    <property type="project" value="InterPro"/>
</dbReference>
<dbReference type="Proteomes" id="UP001058974">
    <property type="component" value="Chromosome 5"/>
</dbReference>
<keyword evidence="12" id="KW-1185">Reference proteome</keyword>
<dbReference type="PANTHER" id="PTHR34949">
    <property type="entry name" value="OS05G0443700 PROTEIN"/>
    <property type="match status" value="1"/>
</dbReference>
<evidence type="ECO:0000313" key="12">
    <source>
        <dbReference type="Proteomes" id="UP001058974"/>
    </source>
</evidence>
<dbReference type="CDD" id="cd21442">
    <property type="entry name" value="SNARE_NTD_STX6-like"/>
    <property type="match status" value="1"/>
</dbReference>
<dbReference type="FunFam" id="1.20.58.90:FF:000004">
    <property type="entry name" value="Syntaxin 10"/>
    <property type="match status" value="1"/>
</dbReference>
<organism evidence="11 12">
    <name type="scientific">Pisum sativum</name>
    <name type="common">Garden pea</name>
    <name type="synonym">Lathyrus oleraceus</name>
    <dbReference type="NCBI Taxonomy" id="3888"/>
    <lineage>
        <taxon>Eukaryota</taxon>
        <taxon>Viridiplantae</taxon>
        <taxon>Streptophyta</taxon>
        <taxon>Embryophyta</taxon>
        <taxon>Tracheophyta</taxon>
        <taxon>Spermatophyta</taxon>
        <taxon>Magnoliopsida</taxon>
        <taxon>eudicotyledons</taxon>
        <taxon>Gunneridae</taxon>
        <taxon>Pentapetalae</taxon>
        <taxon>rosids</taxon>
        <taxon>fabids</taxon>
        <taxon>Fabales</taxon>
        <taxon>Fabaceae</taxon>
        <taxon>Papilionoideae</taxon>
        <taxon>50 kb inversion clade</taxon>
        <taxon>NPAAA clade</taxon>
        <taxon>Hologalegina</taxon>
        <taxon>IRL clade</taxon>
        <taxon>Fabeae</taxon>
        <taxon>Lathyrus</taxon>
    </lineage>
</organism>
<feature type="domain" description="Syntaxin 6/10/61 N-terminal" evidence="10">
    <location>
        <begin position="11"/>
        <end position="103"/>
    </location>
</feature>
<reference evidence="11 12" key="1">
    <citation type="journal article" date="2022" name="Nat. Genet.">
        <title>Improved pea reference genome and pan-genome highlight genomic features and evolutionary characteristics.</title>
        <authorList>
            <person name="Yang T."/>
            <person name="Liu R."/>
            <person name="Luo Y."/>
            <person name="Hu S."/>
            <person name="Wang D."/>
            <person name="Wang C."/>
            <person name="Pandey M.K."/>
            <person name="Ge S."/>
            <person name="Xu Q."/>
            <person name="Li N."/>
            <person name="Li G."/>
            <person name="Huang Y."/>
            <person name="Saxena R.K."/>
            <person name="Ji Y."/>
            <person name="Li M."/>
            <person name="Yan X."/>
            <person name="He Y."/>
            <person name="Liu Y."/>
            <person name="Wang X."/>
            <person name="Xiang C."/>
            <person name="Varshney R.K."/>
            <person name="Ding H."/>
            <person name="Gao S."/>
            <person name="Zong X."/>
        </authorList>
    </citation>
    <scope>NUCLEOTIDE SEQUENCE [LARGE SCALE GENOMIC DNA]</scope>
    <source>
        <strain evidence="11 12">cv. Zhongwan 6</strain>
    </source>
</reference>
<evidence type="ECO:0000256" key="1">
    <source>
        <dbReference type="ARBA" id="ARBA00009063"/>
    </source>
</evidence>
<name>A0A9D4WM10_PEA</name>
<evidence type="ECO:0000256" key="3">
    <source>
        <dbReference type="ARBA" id="ARBA00022692"/>
    </source>
</evidence>
<dbReference type="GO" id="GO:0048193">
    <property type="term" value="P:Golgi vesicle transport"/>
    <property type="evidence" value="ECO:0007669"/>
    <property type="project" value="InterPro"/>
</dbReference>
<dbReference type="Pfam" id="PF09177">
    <property type="entry name" value="STX6_10_61_N"/>
    <property type="match status" value="1"/>
</dbReference>
<feature type="transmembrane region" description="Helical" evidence="9">
    <location>
        <begin position="317"/>
        <end position="335"/>
    </location>
</feature>
<keyword evidence="7 9" id="KW-0472">Membrane</keyword>
<comment type="similarity">
    <text evidence="1">Belongs to the syntaxin family.</text>
</comment>
<evidence type="ECO:0000256" key="4">
    <source>
        <dbReference type="ARBA" id="ARBA00022927"/>
    </source>
</evidence>
<dbReference type="GO" id="GO:0005794">
    <property type="term" value="C:Golgi apparatus"/>
    <property type="evidence" value="ECO:0007669"/>
    <property type="project" value="UniProtKB-SubCell"/>
</dbReference>
<keyword evidence="2" id="KW-0813">Transport</keyword>
<evidence type="ECO:0000256" key="8">
    <source>
        <dbReference type="ARBA" id="ARBA00037801"/>
    </source>
</evidence>
<comment type="caution">
    <text evidence="11">The sequence shown here is derived from an EMBL/GenBank/DDBJ whole genome shotgun (WGS) entry which is preliminary data.</text>
</comment>
<accession>A0A9D4WM10</accession>
<comment type="subcellular location">
    <subcellularLocation>
        <location evidence="8">Golgi apparatus</location>
        <location evidence="8">trans-Golgi network membrane</location>
        <topology evidence="8">Single-pass type IV membrane protein</topology>
    </subcellularLocation>
</comment>
<evidence type="ECO:0000256" key="9">
    <source>
        <dbReference type="SAM" id="Phobius"/>
    </source>
</evidence>
<evidence type="ECO:0000256" key="2">
    <source>
        <dbReference type="ARBA" id="ARBA00022448"/>
    </source>
</evidence>
<dbReference type="GO" id="GO:0015031">
    <property type="term" value="P:protein transport"/>
    <property type="evidence" value="ECO:0007669"/>
    <property type="project" value="UniProtKB-KW"/>
</dbReference>
<dbReference type="Gramene" id="PSAT_LOCUS23710_t1">
    <property type="protein sequence ID" value="CAL5204732.1"/>
    <property type="gene ID" value="PSAT_LOCUS23710"/>
</dbReference>
<dbReference type="EMBL" id="JAMSHJ010000005">
    <property type="protein sequence ID" value="KAI5404217.1"/>
    <property type="molecule type" value="Genomic_DNA"/>
</dbReference>
<protein>
    <recommendedName>
        <fullName evidence="10">Syntaxin 6/10/61 N-terminal domain-containing protein</fullName>
    </recommendedName>
</protein>
<evidence type="ECO:0000313" key="11">
    <source>
        <dbReference type="EMBL" id="KAI5404217.1"/>
    </source>
</evidence>
<proteinExistence type="inferred from homology"/>
<dbReference type="InterPro" id="IPR010989">
    <property type="entry name" value="SNARE"/>
</dbReference>
<evidence type="ECO:0000256" key="5">
    <source>
        <dbReference type="ARBA" id="ARBA00022989"/>
    </source>
</evidence>
<dbReference type="Gene3D" id="1.20.58.90">
    <property type="match status" value="1"/>
</dbReference>
<gene>
    <name evidence="11" type="ORF">KIW84_051387</name>
</gene>
<evidence type="ECO:0000256" key="7">
    <source>
        <dbReference type="ARBA" id="ARBA00023136"/>
    </source>
</evidence>
<dbReference type="OrthoDB" id="1889309at2759"/>
<keyword evidence="4" id="KW-0653">Protein transport</keyword>